<proteinExistence type="predicted"/>
<sequence length="99" mass="11142">MLNERLEKTQGGGRIIDVFLSIRKINLHALAFDDISIKALGFKKGVKKGFLKTADISLFLFFDIPASPLIVVFFLPVFFIIVFVFSKPYSGLENSTNEQ</sequence>
<dbReference type="Proteomes" id="UP000326384">
    <property type="component" value="Unassembled WGS sequence"/>
</dbReference>
<accession>A0A5N4BSN8</accession>
<evidence type="ECO:0000313" key="3">
    <source>
        <dbReference type="Proteomes" id="UP000326384"/>
    </source>
</evidence>
<keyword evidence="1" id="KW-0812">Transmembrane</keyword>
<reference evidence="2 3" key="1">
    <citation type="journal article" date="2019" name="Stand. Genomic Sci.">
        <title>Draft Whole-Genome Sequence of a Novel Chryseobacterium viscerum Strain Isolated from Fresh Water at Dripping Springs, New Mexico.</title>
        <authorList>
            <person name="Kyndt J.A."/>
            <person name="Moore T.C."/>
        </authorList>
    </citation>
    <scope>NUCLEOTIDE SEQUENCE [LARGE SCALE GENOMIC DNA]</scope>
    <source>
        <strain evidence="2 3">DPS</strain>
    </source>
</reference>
<name>A0A5N4BSN8_9FLAO</name>
<keyword evidence="3" id="KW-1185">Reference proteome</keyword>
<gene>
    <name evidence="2" type="ORF">F8D52_06165</name>
</gene>
<feature type="transmembrane region" description="Helical" evidence="1">
    <location>
        <begin position="58"/>
        <end position="85"/>
    </location>
</feature>
<protein>
    <submittedName>
        <fullName evidence="2">Uncharacterized protein</fullName>
    </submittedName>
</protein>
<comment type="caution">
    <text evidence="2">The sequence shown here is derived from an EMBL/GenBank/DDBJ whole genome shotgun (WGS) entry which is preliminary data.</text>
</comment>
<evidence type="ECO:0000256" key="1">
    <source>
        <dbReference type="SAM" id="Phobius"/>
    </source>
</evidence>
<dbReference type="RefSeq" id="WP_152289317.1">
    <property type="nucleotide sequence ID" value="NZ_VTPV01000003.1"/>
</dbReference>
<keyword evidence="1" id="KW-1133">Transmembrane helix</keyword>
<dbReference type="EMBL" id="VTPV01000003">
    <property type="protein sequence ID" value="KAB1231390.1"/>
    <property type="molecule type" value="Genomic_DNA"/>
</dbReference>
<organism evidence="2 3">
    <name type="scientific">Chryseobacterium viscerum</name>
    <dbReference type="NCBI Taxonomy" id="1037377"/>
    <lineage>
        <taxon>Bacteria</taxon>
        <taxon>Pseudomonadati</taxon>
        <taxon>Bacteroidota</taxon>
        <taxon>Flavobacteriia</taxon>
        <taxon>Flavobacteriales</taxon>
        <taxon>Weeksellaceae</taxon>
        <taxon>Chryseobacterium group</taxon>
        <taxon>Chryseobacterium</taxon>
    </lineage>
</organism>
<keyword evidence="1" id="KW-0472">Membrane</keyword>
<evidence type="ECO:0000313" key="2">
    <source>
        <dbReference type="EMBL" id="KAB1231390.1"/>
    </source>
</evidence>